<gene>
    <name evidence="1" type="ORF">H5410_003850</name>
</gene>
<proteinExistence type="predicted"/>
<dbReference type="OrthoDB" id="1304960at2759"/>
<comment type="caution">
    <text evidence="1">The sequence shown here is derived from an EMBL/GenBank/DDBJ whole genome shotgun (WGS) entry which is preliminary data.</text>
</comment>
<accession>A0A9J6B5T4</accession>
<name>A0A9J6B5T4_SOLCO</name>
<dbReference type="AlphaFoldDB" id="A0A9J6B5T4"/>
<reference evidence="1 2" key="1">
    <citation type="submission" date="2020-09" db="EMBL/GenBank/DDBJ databases">
        <title>De no assembly of potato wild relative species, Solanum commersonii.</title>
        <authorList>
            <person name="Cho K."/>
        </authorList>
    </citation>
    <scope>NUCLEOTIDE SEQUENCE [LARGE SCALE GENOMIC DNA]</scope>
    <source>
        <strain evidence="1">LZ3.2</strain>
        <tissue evidence="1">Leaf</tissue>
    </source>
</reference>
<evidence type="ECO:0000313" key="2">
    <source>
        <dbReference type="Proteomes" id="UP000824120"/>
    </source>
</evidence>
<dbReference type="PANTHER" id="PTHR47510">
    <property type="entry name" value="REVERSE TRANSCRIPTASE DOMAIN-CONTAINING PROTEIN"/>
    <property type="match status" value="1"/>
</dbReference>
<sequence>MDLEIRRARRKKIAFDRPRIKWGGLTPALSREMGEKLIGMGAWSGSGDADAMWNKAASCIREVASKVLGVSRGKFISDKDEAKLAITKAKAAASRRLVFGDKGGDKKLYRLAKARERKARDLDQVKCIKDKEGKVLVDEISIKQRWRRYFHKLLNEEGGGDIVLNDLAHSEGLRDFGYCRCFRIEEVICAISRMSRGRATRPDEIPVDFWKSADKEGIEWLTRLFTVIFKTTKMPDEWRWSTMVPLYKTRRSESE</sequence>
<protein>
    <submittedName>
        <fullName evidence="1">Uncharacterized protein</fullName>
    </submittedName>
</protein>
<keyword evidence="2" id="KW-1185">Reference proteome</keyword>
<dbReference type="EMBL" id="JACXVP010000001">
    <property type="protein sequence ID" value="KAG5632133.1"/>
    <property type="molecule type" value="Genomic_DNA"/>
</dbReference>
<evidence type="ECO:0000313" key="1">
    <source>
        <dbReference type="EMBL" id="KAG5632133.1"/>
    </source>
</evidence>
<dbReference type="Proteomes" id="UP000824120">
    <property type="component" value="Chromosome 1"/>
</dbReference>
<organism evidence="1 2">
    <name type="scientific">Solanum commersonii</name>
    <name type="common">Commerson's wild potato</name>
    <name type="synonym">Commerson's nightshade</name>
    <dbReference type="NCBI Taxonomy" id="4109"/>
    <lineage>
        <taxon>Eukaryota</taxon>
        <taxon>Viridiplantae</taxon>
        <taxon>Streptophyta</taxon>
        <taxon>Embryophyta</taxon>
        <taxon>Tracheophyta</taxon>
        <taxon>Spermatophyta</taxon>
        <taxon>Magnoliopsida</taxon>
        <taxon>eudicotyledons</taxon>
        <taxon>Gunneridae</taxon>
        <taxon>Pentapetalae</taxon>
        <taxon>asterids</taxon>
        <taxon>lamiids</taxon>
        <taxon>Solanales</taxon>
        <taxon>Solanaceae</taxon>
        <taxon>Solanoideae</taxon>
        <taxon>Solaneae</taxon>
        <taxon>Solanum</taxon>
    </lineage>
</organism>
<dbReference type="PANTHER" id="PTHR47510:SF3">
    <property type="entry name" value="ENDO_EXONUCLEASE_PHOSPHATASE DOMAIN-CONTAINING PROTEIN"/>
    <property type="match status" value="1"/>
</dbReference>